<protein>
    <submittedName>
        <fullName evidence="4">Exported aminotransferase class-V</fullName>
    </submittedName>
</protein>
<gene>
    <name evidence="4" type="ORF">AOT14_24410</name>
</gene>
<dbReference type="Gene3D" id="3.40.640.10">
    <property type="entry name" value="Type I PLP-dependent aspartate aminotransferase-like (Major domain)"/>
    <property type="match status" value="1"/>
</dbReference>
<dbReference type="InterPro" id="IPR015421">
    <property type="entry name" value="PyrdxlP-dep_Trfase_major"/>
</dbReference>
<dbReference type="InterPro" id="IPR015422">
    <property type="entry name" value="PyrdxlP-dep_Trfase_small"/>
</dbReference>
<evidence type="ECO:0000313" key="4">
    <source>
        <dbReference type="EMBL" id="ALJ28806.1"/>
    </source>
</evidence>
<dbReference type="EMBL" id="CP012900">
    <property type="protein sequence ID" value="ALJ28806.1"/>
    <property type="molecule type" value="Genomic_DNA"/>
</dbReference>
<dbReference type="AlphaFoldDB" id="A0A0S1B1A3"/>
<evidence type="ECO:0000259" key="3">
    <source>
        <dbReference type="Pfam" id="PF00266"/>
    </source>
</evidence>
<dbReference type="Pfam" id="PF00266">
    <property type="entry name" value="Aminotran_5"/>
    <property type="match status" value="1"/>
</dbReference>
<organism evidence="4 5">
    <name type="scientific">Stenotrophomonas acidaminiphila</name>
    <dbReference type="NCBI Taxonomy" id="128780"/>
    <lineage>
        <taxon>Bacteria</taxon>
        <taxon>Pseudomonadati</taxon>
        <taxon>Pseudomonadota</taxon>
        <taxon>Gammaproteobacteria</taxon>
        <taxon>Lysobacterales</taxon>
        <taxon>Lysobacteraceae</taxon>
        <taxon>Stenotrophomonas</taxon>
    </lineage>
</organism>
<dbReference type="PANTHER" id="PTHR43092">
    <property type="entry name" value="L-CYSTEINE DESULFHYDRASE"/>
    <property type="match status" value="1"/>
</dbReference>
<keyword evidence="1" id="KW-0663">Pyridoxal phosphate</keyword>
<evidence type="ECO:0000256" key="1">
    <source>
        <dbReference type="ARBA" id="ARBA00022898"/>
    </source>
</evidence>
<dbReference type="PANTHER" id="PTHR43092:SF6">
    <property type="entry name" value="BLR1280 PROTEIN"/>
    <property type="match status" value="1"/>
</dbReference>
<dbReference type="GO" id="GO:0008483">
    <property type="term" value="F:transaminase activity"/>
    <property type="evidence" value="ECO:0007669"/>
    <property type="project" value="UniProtKB-KW"/>
</dbReference>
<dbReference type="SUPFAM" id="SSF53383">
    <property type="entry name" value="PLP-dependent transferases"/>
    <property type="match status" value="1"/>
</dbReference>
<accession>A0A0S1B1A3</accession>
<keyword evidence="4" id="KW-0032">Aminotransferase</keyword>
<dbReference type="Gene3D" id="3.90.1150.10">
    <property type="entry name" value="Aspartate Aminotransferase, domain 1"/>
    <property type="match status" value="1"/>
</dbReference>
<proteinExistence type="predicted"/>
<name>A0A0S1B1A3_9GAMM</name>
<keyword evidence="2" id="KW-0732">Signal</keyword>
<evidence type="ECO:0000313" key="5">
    <source>
        <dbReference type="Proteomes" id="UP000061010"/>
    </source>
</evidence>
<evidence type="ECO:0000256" key="2">
    <source>
        <dbReference type="SAM" id="SignalP"/>
    </source>
</evidence>
<sequence precursor="true">MDGGRRRLLRGAALMPLAVGAVTVATAATADVPDLPEAPAGRSPAQLAGDEAYWAAVAAQYDLGDEVVMLDNGYWGAMARPVLQAYTQATAEVNRGNAWFGRVAFPQRMREVQRQLAGFLGVGEDEVVLTRGATEALQALIGGYNRLRPGDQVLYADIDYDSTITAMRWLRARRGVEPVAIALPEPCGHAQVLETYAQALQRNPRLKLMLLTQVNHRNGMLLPVAEIAAMARARGVDVIVDAAHAIGQVETRIDALGADFAGINLHKWIGAPVGVGAMYVRRGRVADIDPYMGDPDRGIASRVHTGTANFAAFLALPAALAFHQRIGTAAKRARLLRLRDHWRDAVRALPGLQLLGPDEPRLSSAIASFRLSGQVTLEQNIGVARRLLEEHGVFTVHRDGLAHGACVRVTPGIFTAPAQMDQLVAGLRRLAGAA</sequence>
<dbReference type="OrthoDB" id="9764293at2"/>
<feature type="chain" id="PRO_5006588536" evidence="2">
    <location>
        <begin position="28"/>
        <end position="434"/>
    </location>
</feature>
<reference evidence="4 5" key="1">
    <citation type="journal article" date="2015" name="Genome Announc.">
        <title>Complete Genome Sequencing of Stenotrophomonas acidaminiphila ZAC14D2_NAIMI4_2, a Multidrug-Resistant Strain Isolated from Sediments of a Polluted River in Mexico, Uncovers New Antibiotic Resistance Genes and a Novel Class-II Lasso Peptide Biosynthesis Gene Cluster.</title>
        <authorList>
            <person name="Vinuesa P."/>
            <person name="Ochoa-Sanchez L.E."/>
        </authorList>
    </citation>
    <scope>NUCLEOTIDE SEQUENCE [LARGE SCALE GENOMIC DNA]</scope>
    <source>
        <strain evidence="4 5">ZAC14D2_NAIMI4_2</strain>
    </source>
</reference>
<keyword evidence="5" id="KW-1185">Reference proteome</keyword>
<dbReference type="KEGG" id="sacz:AOT14_24410"/>
<feature type="domain" description="Aminotransferase class V" evidence="3">
    <location>
        <begin position="84"/>
        <end position="372"/>
    </location>
</feature>
<dbReference type="InterPro" id="IPR015424">
    <property type="entry name" value="PyrdxlP-dep_Trfase"/>
</dbReference>
<dbReference type="InterPro" id="IPR006311">
    <property type="entry name" value="TAT_signal"/>
</dbReference>
<dbReference type="PROSITE" id="PS51318">
    <property type="entry name" value="TAT"/>
    <property type="match status" value="1"/>
</dbReference>
<dbReference type="Proteomes" id="UP000061010">
    <property type="component" value="Chromosome"/>
</dbReference>
<keyword evidence="4" id="KW-0808">Transferase</keyword>
<feature type="signal peptide" evidence="2">
    <location>
        <begin position="1"/>
        <end position="27"/>
    </location>
</feature>
<dbReference type="PATRIC" id="fig|128780.6.peg.2459"/>
<dbReference type="InterPro" id="IPR000192">
    <property type="entry name" value="Aminotrans_V_dom"/>
</dbReference>